<comment type="caution">
    <text evidence="10">The sequence shown here is derived from an EMBL/GenBank/DDBJ whole genome shotgun (WGS) entry which is preliminary data.</text>
</comment>
<dbReference type="GO" id="GO:0005634">
    <property type="term" value="C:nucleus"/>
    <property type="evidence" value="ECO:0007669"/>
    <property type="project" value="UniProtKB-SubCell"/>
</dbReference>
<evidence type="ECO:0000256" key="5">
    <source>
        <dbReference type="ARBA" id="ARBA00023159"/>
    </source>
</evidence>
<evidence type="ECO:0000256" key="4">
    <source>
        <dbReference type="ARBA" id="ARBA00023015"/>
    </source>
</evidence>
<evidence type="ECO:0000256" key="8">
    <source>
        <dbReference type="ARBA" id="ARBA00025687"/>
    </source>
</evidence>
<gene>
    <name evidence="10" type="ORF">FBUS_05909</name>
</gene>
<comment type="function">
    <text evidence="8">Component of the Mediator complex, a coactivator involved in the regulated transcription of nearly all RNA polymerase II-dependent genes. Mediator functions as a bridge to convey information from gene-specific regulatory proteins to the basal RNA polymerase II transcription machinery. Mediator is recruited to promoters by direct interactions with regulatory proteins and serves as a scaffold for the assembly of a functional preinitiation complex with RNA polymerase II and the general transcription factors.</text>
</comment>
<keyword evidence="6" id="KW-0804">Transcription</keyword>
<protein>
    <recommendedName>
        <fullName evidence="3">Mediator of RNA polymerase II transcription subunit 30</fullName>
    </recommendedName>
    <alternativeName>
        <fullName evidence="9">Mediator complex subunit 30</fullName>
    </alternativeName>
</protein>
<reference evidence="10" key="1">
    <citation type="submission" date="2019-05" db="EMBL/GenBank/DDBJ databases">
        <title>Annotation for the trematode Fasciolopsis buski.</title>
        <authorList>
            <person name="Choi Y.-J."/>
        </authorList>
    </citation>
    <scope>NUCLEOTIDE SEQUENCE</scope>
    <source>
        <strain evidence="10">HT</strain>
        <tissue evidence="10">Whole worm</tissue>
    </source>
</reference>
<evidence type="ECO:0000313" key="11">
    <source>
        <dbReference type="Proteomes" id="UP000728185"/>
    </source>
</evidence>
<evidence type="ECO:0000256" key="2">
    <source>
        <dbReference type="ARBA" id="ARBA00010606"/>
    </source>
</evidence>
<dbReference type="Proteomes" id="UP000728185">
    <property type="component" value="Unassembled WGS sequence"/>
</dbReference>
<evidence type="ECO:0000256" key="1">
    <source>
        <dbReference type="ARBA" id="ARBA00004123"/>
    </source>
</evidence>
<dbReference type="Pfam" id="PF11315">
    <property type="entry name" value="Med30"/>
    <property type="match status" value="1"/>
</dbReference>
<name>A0A8E0RSP4_9TREM</name>
<keyword evidence="7" id="KW-0539">Nucleus</keyword>
<keyword evidence="4" id="KW-0805">Transcription regulation</keyword>
<evidence type="ECO:0000256" key="6">
    <source>
        <dbReference type="ARBA" id="ARBA00023163"/>
    </source>
</evidence>
<dbReference type="InterPro" id="IPR021019">
    <property type="entry name" value="Mediator_Med30_met"/>
</dbReference>
<accession>A0A8E0RSP4</accession>
<comment type="similarity">
    <text evidence="2">Belongs to the Mediator complex subunit 30 family.</text>
</comment>
<dbReference type="EMBL" id="LUCM01005655">
    <property type="protein sequence ID" value="KAA0192493.1"/>
    <property type="molecule type" value="Genomic_DNA"/>
</dbReference>
<dbReference type="AlphaFoldDB" id="A0A8E0RSP4"/>
<evidence type="ECO:0000256" key="9">
    <source>
        <dbReference type="ARBA" id="ARBA00031981"/>
    </source>
</evidence>
<evidence type="ECO:0000313" key="10">
    <source>
        <dbReference type="EMBL" id="KAA0192493.1"/>
    </source>
</evidence>
<organism evidence="10 11">
    <name type="scientific">Fasciolopsis buskii</name>
    <dbReference type="NCBI Taxonomy" id="27845"/>
    <lineage>
        <taxon>Eukaryota</taxon>
        <taxon>Metazoa</taxon>
        <taxon>Spiralia</taxon>
        <taxon>Lophotrochozoa</taxon>
        <taxon>Platyhelminthes</taxon>
        <taxon>Trematoda</taxon>
        <taxon>Digenea</taxon>
        <taxon>Plagiorchiida</taxon>
        <taxon>Echinostomata</taxon>
        <taxon>Echinostomatoidea</taxon>
        <taxon>Fasciolidae</taxon>
        <taxon>Fasciolopsis</taxon>
    </lineage>
</organism>
<keyword evidence="11" id="KW-1185">Reference proteome</keyword>
<evidence type="ECO:0000256" key="7">
    <source>
        <dbReference type="ARBA" id="ARBA00023242"/>
    </source>
</evidence>
<evidence type="ECO:0000256" key="3">
    <source>
        <dbReference type="ARBA" id="ARBA00019664"/>
    </source>
</evidence>
<sequence length="172" mass="19625">MPFLQASNSQGSDQQEVSANAITASKQGQEAIRDLLCCLRDLMLPFCHFTDPKNGGMITPHQAITVTQRYYEIVQQLQATREVIRRSFLLVKEQCQELPETSAEKLIPYVDRPAPSNTEVHTHLDSRSVVEIHEQTITRYLEVSDELEKIRCTLTTALWELNDLMDPVVLKQ</sequence>
<dbReference type="OrthoDB" id="6263794at2759"/>
<keyword evidence="5" id="KW-0010">Activator</keyword>
<proteinExistence type="inferred from homology"/>
<comment type="subcellular location">
    <subcellularLocation>
        <location evidence="1">Nucleus</location>
    </subcellularLocation>
</comment>